<feature type="chain" id="PRO_5012165278" description="Lipoprotein" evidence="1">
    <location>
        <begin position="21"/>
        <end position="242"/>
    </location>
</feature>
<dbReference type="PROSITE" id="PS51257">
    <property type="entry name" value="PROKAR_LIPOPROTEIN"/>
    <property type="match status" value="1"/>
</dbReference>
<proteinExistence type="predicted"/>
<evidence type="ECO:0000313" key="3">
    <source>
        <dbReference type="Proteomes" id="UP000189733"/>
    </source>
</evidence>
<evidence type="ECO:0000313" key="2">
    <source>
        <dbReference type="EMBL" id="SKA81689.1"/>
    </source>
</evidence>
<dbReference type="STRING" id="1121442.SAMN02745702_02744"/>
<keyword evidence="1" id="KW-0732">Signal</keyword>
<dbReference type="AlphaFoldDB" id="A0A1T4WWR5"/>
<evidence type="ECO:0000256" key="1">
    <source>
        <dbReference type="SAM" id="SignalP"/>
    </source>
</evidence>
<accession>A0A1T4WWR5</accession>
<dbReference type="OrthoDB" id="5465302at2"/>
<reference evidence="2 3" key="1">
    <citation type="submission" date="2017-02" db="EMBL/GenBank/DDBJ databases">
        <authorList>
            <person name="Peterson S.W."/>
        </authorList>
    </citation>
    <scope>NUCLEOTIDE SEQUENCE [LARGE SCALE GENOMIC DNA]</scope>
    <source>
        <strain evidence="2 3">DSM 18034</strain>
    </source>
</reference>
<dbReference type="RefSeq" id="WP_078686005.1">
    <property type="nucleotide sequence ID" value="NZ_FUYA01000011.1"/>
</dbReference>
<gene>
    <name evidence="2" type="ORF">SAMN02745702_02744</name>
</gene>
<evidence type="ECO:0008006" key="4">
    <source>
        <dbReference type="Google" id="ProtNLM"/>
    </source>
</evidence>
<dbReference type="EMBL" id="FUYA01000011">
    <property type="protein sequence ID" value="SKA81689.1"/>
    <property type="molecule type" value="Genomic_DNA"/>
</dbReference>
<protein>
    <recommendedName>
        <fullName evidence="4">Lipoprotein</fullName>
    </recommendedName>
</protein>
<feature type="signal peptide" evidence="1">
    <location>
        <begin position="1"/>
        <end position="20"/>
    </location>
</feature>
<keyword evidence="3" id="KW-1185">Reference proteome</keyword>
<dbReference type="Proteomes" id="UP000189733">
    <property type="component" value="Unassembled WGS sequence"/>
</dbReference>
<organism evidence="2 3">
    <name type="scientific">Desulfobaculum bizertense DSM 18034</name>
    <dbReference type="NCBI Taxonomy" id="1121442"/>
    <lineage>
        <taxon>Bacteria</taxon>
        <taxon>Pseudomonadati</taxon>
        <taxon>Thermodesulfobacteriota</taxon>
        <taxon>Desulfovibrionia</taxon>
        <taxon>Desulfovibrionales</taxon>
        <taxon>Desulfovibrionaceae</taxon>
        <taxon>Desulfobaculum</taxon>
    </lineage>
</organism>
<sequence length="242" mass="25530">MKNKTPFIYLLLCIFLSGCAAPLRVEDVSFQPPEAIPGHQELNGLIIAAVPVDSLNRSKELFHTDIKKAGVLPIHIIVQNNGDKELEINHQQIFGITSEGSYQVAFTLDNAAGKIRSSSIGSTAVAQTVAGAALGAAVGAGVGAGIGSAGGDAGLGAQSGAIIGGTTGAAAGLGAGVSDRWTLEFKKQLATHAFEDRVIYPGDIQQGFIYLRWQPYTKLRIKLFDITDNKHKALLFPISIHR</sequence>
<name>A0A1T4WWR5_9BACT</name>